<evidence type="ECO:0000313" key="5">
    <source>
        <dbReference type="Proteomes" id="UP000256690"/>
    </source>
</evidence>
<feature type="compositionally biased region" description="Polar residues" evidence="1">
    <location>
        <begin position="331"/>
        <end position="352"/>
    </location>
</feature>
<feature type="transmembrane region" description="Helical" evidence="2">
    <location>
        <begin position="234"/>
        <end position="253"/>
    </location>
</feature>
<feature type="transmembrane region" description="Helical" evidence="2">
    <location>
        <begin position="90"/>
        <end position="113"/>
    </location>
</feature>
<sequence>MSDLNAVPPGLVYGFEHASFRLRMTAAVFLALGLFNSLELIVLVCWTFRQWRGLYFWSLLISSFGIIPYVIGSILHYWNIVPLPASLTVAYVGFICIVPVQSLILYSRLYLVFYYAKVLRVMLDVIIAVSVSLLIPNTIAMFGSAFIRRPSWNYAYNVTERLQVTGFAVQELLISLLYIYSTVRLLRVSPEGKDRVKRIMYELLGINAFTIALDIAVIVVEYLNFYSLQICLKVFVYSIKVKLEFAVLGRLVAITTTRRTKQRDRVRRTSFITHSYVLSDFTNGGTVTENEDGIGNEQRPLSVNVDQVDRPVDGFADRVPVQEHEGDRGISTGSNPSTQRISWADGTRSSSN</sequence>
<reference evidence="4 5" key="1">
    <citation type="journal article" date="2018" name="IMA Fungus">
        <title>IMA Genome-F 9: Draft genome sequence of Annulohypoxylon stygium, Aspergillus mulundensis, Berkeleyomyces basicola (syn. Thielaviopsis basicola), Ceratocystis smalleyi, two Cercospora beticola strains, Coleophoma cylindrospora, Fusarium fracticaudum, Phialophora cf. hyalina, and Morchella septimelata.</title>
        <authorList>
            <person name="Wingfield B.D."/>
            <person name="Bills G.F."/>
            <person name="Dong Y."/>
            <person name="Huang W."/>
            <person name="Nel W.J."/>
            <person name="Swalarsk-Parry B.S."/>
            <person name="Vaghefi N."/>
            <person name="Wilken P.M."/>
            <person name="An Z."/>
            <person name="de Beer Z.W."/>
            <person name="De Vos L."/>
            <person name="Chen L."/>
            <person name="Duong T.A."/>
            <person name="Gao Y."/>
            <person name="Hammerbacher A."/>
            <person name="Kikkert J.R."/>
            <person name="Li Y."/>
            <person name="Li H."/>
            <person name="Li K."/>
            <person name="Li Q."/>
            <person name="Liu X."/>
            <person name="Ma X."/>
            <person name="Naidoo K."/>
            <person name="Pethybridge S.J."/>
            <person name="Sun J."/>
            <person name="Steenkamp E.T."/>
            <person name="van der Nest M.A."/>
            <person name="van Wyk S."/>
            <person name="Wingfield M.J."/>
            <person name="Xiong C."/>
            <person name="Yue Q."/>
            <person name="Zhang X."/>
        </authorList>
    </citation>
    <scope>NUCLEOTIDE SEQUENCE [LARGE SCALE GENOMIC DNA]</scope>
    <source>
        <strain evidence="4 5">DSM 5745</strain>
    </source>
</reference>
<evidence type="ECO:0000313" key="4">
    <source>
        <dbReference type="EMBL" id="RDW67469.1"/>
    </source>
</evidence>
<comment type="caution">
    <text evidence="4">The sequence shown here is derived from an EMBL/GenBank/DDBJ whole genome shotgun (WGS) entry which is preliminary data.</text>
</comment>
<evidence type="ECO:0000256" key="2">
    <source>
        <dbReference type="SAM" id="Phobius"/>
    </source>
</evidence>
<feature type="compositionally biased region" description="Basic and acidic residues" evidence="1">
    <location>
        <begin position="318"/>
        <end position="328"/>
    </location>
</feature>
<dbReference type="AlphaFoldDB" id="A0A3D8R099"/>
<keyword evidence="2" id="KW-1133">Transmembrane helix</keyword>
<dbReference type="Pfam" id="PF24802">
    <property type="entry name" value="DUF7703"/>
    <property type="match status" value="1"/>
</dbReference>
<dbReference type="Proteomes" id="UP000256690">
    <property type="component" value="Unassembled WGS sequence"/>
</dbReference>
<dbReference type="PANTHER" id="PTHR37013">
    <property type="entry name" value="INTEGRAL MEMBRANE PROTEIN (AFU_ORTHOLOGUE AFUA_1G05950)-RELATED"/>
    <property type="match status" value="1"/>
</dbReference>
<dbReference type="InterPro" id="IPR056120">
    <property type="entry name" value="DUF7703"/>
</dbReference>
<proteinExistence type="predicted"/>
<dbReference type="GeneID" id="38119705"/>
<keyword evidence="5" id="KW-1185">Reference proteome</keyword>
<dbReference type="PANTHER" id="PTHR37013:SF6">
    <property type="entry name" value="INTEGRAL MEMBRANE PROTEIN"/>
    <property type="match status" value="1"/>
</dbReference>
<accession>A0A3D8R099</accession>
<keyword evidence="2" id="KW-0812">Transmembrane</keyword>
<keyword evidence="2" id="KW-0472">Membrane</keyword>
<evidence type="ECO:0000256" key="1">
    <source>
        <dbReference type="SAM" id="MobiDB-lite"/>
    </source>
</evidence>
<evidence type="ECO:0000259" key="3">
    <source>
        <dbReference type="Pfam" id="PF24802"/>
    </source>
</evidence>
<name>A0A3D8R099_9EURO</name>
<feature type="transmembrane region" description="Helical" evidence="2">
    <location>
        <begin position="167"/>
        <end position="187"/>
    </location>
</feature>
<feature type="transmembrane region" description="Helical" evidence="2">
    <location>
        <begin position="125"/>
        <end position="147"/>
    </location>
</feature>
<protein>
    <recommendedName>
        <fullName evidence="3">DUF7703 domain-containing protein</fullName>
    </recommendedName>
</protein>
<feature type="transmembrane region" description="Helical" evidence="2">
    <location>
        <begin position="54"/>
        <end position="78"/>
    </location>
</feature>
<feature type="region of interest" description="Disordered" evidence="1">
    <location>
        <begin position="318"/>
        <end position="352"/>
    </location>
</feature>
<dbReference type="EMBL" id="PVWQ01000012">
    <property type="protein sequence ID" value="RDW67469.1"/>
    <property type="molecule type" value="Genomic_DNA"/>
</dbReference>
<organism evidence="4 5">
    <name type="scientific">Aspergillus mulundensis</name>
    <dbReference type="NCBI Taxonomy" id="1810919"/>
    <lineage>
        <taxon>Eukaryota</taxon>
        <taxon>Fungi</taxon>
        <taxon>Dikarya</taxon>
        <taxon>Ascomycota</taxon>
        <taxon>Pezizomycotina</taxon>
        <taxon>Eurotiomycetes</taxon>
        <taxon>Eurotiomycetidae</taxon>
        <taxon>Eurotiales</taxon>
        <taxon>Aspergillaceae</taxon>
        <taxon>Aspergillus</taxon>
        <taxon>Aspergillus subgen. Nidulantes</taxon>
    </lineage>
</organism>
<dbReference type="OrthoDB" id="405906at2759"/>
<feature type="transmembrane region" description="Helical" evidence="2">
    <location>
        <begin position="20"/>
        <end position="47"/>
    </location>
</feature>
<feature type="transmembrane region" description="Helical" evidence="2">
    <location>
        <begin position="199"/>
        <end position="222"/>
    </location>
</feature>
<dbReference type="RefSeq" id="XP_026600437.1">
    <property type="nucleotide sequence ID" value="XM_026751351.1"/>
</dbReference>
<gene>
    <name evidence="4" type="ORF">DSM5745_09335</name>
</gene>
<feature type="domain" description="DUF7703" evidence="3">
    <location>
        <begin position="24"/>
        <end position="257"/>
    </location>
</feature>